<evidence type="ECO:0000256" key="11">
    <source>
        <dbReference type="ARBA" id="ARBA00022700"/>
    </source>
</evidence>
<proteinExistence type="inferred from homology"/>
<evidence type="ECO:0000256" key="3">
    <source>
        <dbReference type="ARBA" id="ARBA00004289"/>
    </source>
</evidence>
<dbReference type="InterPro" id="IPR026136">
    <property type="entry name" value="RIPOR3"/>
</dbReference>
<evidence type="ECO:0000256" key="7">
    <source>
        <dbReference type="ARBA" id="ARBA00022475"/>
    </source>
</evidence>
<evidence type="ECO:0000256" key="1">
    <source>
        <dbReference type="ARBA" id="ARBA00004221"/>
    </source>
</evidence>
<keyword evidence="14" id="KW-0130">Cell adhesion</keyword>
<evidence type="ECO:0000256" key="18">
    <source>
        <dbReference type="ARBA" id="ARBA00023273"/>
    </source>
</evidence>
<dbReference type="PANTHER" id="PTHR15829">
    <property type="entry name" value="PROTEIN KINASE PKN/PRK1, EFFECTOR"/>
    <property type="match status" value="1"/>
</dbReference>
<evidence type="ECO:0000256" key="16">
    <source>
        <dbReference type="ARBA" id="ARBA00023136"/>
    </source>
</evidence>
<keyword evidence="9" id="KW-0145">Chemotaxis</keyword>
<evidence type="ECO:0000313" key="21">
    <source>
        <dbReference type="EMBL" id="MEQ2174045.1"/>
    </source>
</evidence>
<dbReference type="PANTHER" id="PTHR15829:SF2">
    <property type="entry name" value="RHO FAMILY-INTERACTING CELL POLARIZATION REGULATOR 2"/>
    <property type="match status" value="1"/>
</dbReference>
<dbReference type="Proteomes" id="UP001476798">
    <property type="component" value="Unassembled WGS sequence"/>
</dbReference>
<evidence type="ECO:0000256" key="14">
    <source>
        <dbReference type="ARBA" id="ARBA00022889"/>
    </source>
</evidence>
<sequence length="92" mass="9904">VSSRIPEIMAAGTHSPGGPNGIIRSQSFAGFSTLQERRSRCNSFMGNSAVPKKPQSKPKKSHLSGHKGGSSSREPQPKRLEEVYTALKQGLE</sequence>
<name>A0ABV0NRY9_9TELE</name>
<evidence type="ECO:0000256" key="6">
    <source>
        <dbReference type="ARBA" id="ARBA00013627"/>
    </source>
</evidence>
<evidence type="ECO:0000256" key="19">
    <source>
        <dbReference type="SAM" id="MobiDB-lite"/>
    </source>
</evidence>
<keyword evidence="22" id="KW-1185">Reference proteome</keyword>
<evidence type="ECO:0000259" key="20">
    <source>
        <dbReference type="Pfam" id="PF15903"/>
    </source>
</evidence>
<accession>A0ABV0NRY9</accession>
<evidence type="ECO:0000256" key="4">
    <source>
        <dbReference type="ARBA" id="ARBA00004486"/>
    </source>
</evidence>
<evidence type="ECO:0000256" key="15">
    <source>
        <dbReference type="ARBA" id="ARBA00023054"/>
    </source>
</evidence>
<evidence type="ECO:0000313" key="22">
    <source>
        <dbReference type="Proteomes" id="UP001476798"/>
    </source>
</evidence>
<evidence type="ECO:0000256" key="12">
    <source>
        <dbReference type="ARBA" id="ARBA00022740"/>
    </source>
</evidence>
<gene>
    <name evidence="21" type="primary">RIPOR2_2</name>
    <name evidence="21" type="ORF">GOODEAATRI_003745</name>
</gene>
<evidence type="ECO:0000256" key="17">
    <source>
        <dbReference type="ARBA" id="ARBA00023212"/>
    </source>
</evidence>
<keyword evidence="18" id="KW-0966">Cell projection</keyword>
<evidence type="ECO:0000256" key="8">
    <source>
        <dbReference type="ARBA" id="ARBA00022490"/>
    </source>
</evidence>
<dbReference type="Pfam" id="PF15903">
    <property type="entry name" value="PL48"/>
    <property type="match status" value="1"/>
</dbReference>
<keyword evidence="8" id="KW-0963">Cytoplasm</keyword>
<evidence type="ECO:0000256" key="13">
    <source>
        <dbReference type="ARBA" id="ARBA00022782"/>
    </source>
</evidence>
<protein>
    <recommendedName>
        <fullName evidence="6">Rho family-interacting cell polarization regulator 2</fullName>
    </recommendedName>
</protein>
<feature type="compositionally biased region" description="Basic residues" evidence="19">
    <location>
        <begin position="54"/>
        <end position="65"/>
    </location>
</feature>
<evidence type="ECO:0000256" key="2">
    <source>
        <dbReference type="ARBA" id="ARBA00004245"/>
    </source>
</evidence>
<evidence type="ECO:0000256" key="5">
    <source>
        <dbReference type="ARBA" id="ARBA00005744"/>
    </source>
</evidence>
<evidence type="ECO:0000256" key="10">
    <source>
        <dbReference type="ARBA" id="ARBA00022541"/>
    </source>
</evidence>
<dbReference type="InterPro" id="IPR031780">
    <property type="entry name" value="FAM65_N"/>
</dbReference>
<keyword evidence="17" id="KW-0206">Cytoskeleton</keyword>
<keyword evidence="10" id="KW-0517">Myogenesis</keyword>
<comment type="subcellular location">
    <subcellularLocation>
        <location evidence="1">Apical cell membrane</location>
    </subcellularLocation>
    <subcellularLocation>
        <location evidence="4">Cell projection</location>
        <location evidence="4">Filopodium</location>
    </subcellularLocation>
    <subcellularLocation>
        <location evidence="3">Cell projection</location>
        <location evidence="3">Stereocilium membrane</location>
    </subcellularLocation>
    <subcellularLocation>
        <location evidence="2">Cytoplasm</location>
        <location evidence="2">Cytoskeleton</location>
    </subcellularLocation>
</comment>
<comment type="caution">
    <text evidence="21">The sequence shown here is derived from an EMBL/GenBank/DDBJ whole genome shotgun (WGS) entry which is preliminary data.</text>
</comment>
<keyword evidence="12" id="KW-1009">Hearing</keyword>
<keyword evidence="7" id="KW-1003">Cell membrane</keyword>
<comment type="similarity">
    <text evidence="5">Belongs to the RIPOR family.</text>
</comment>
<feature type="region of interest" description="Disordered" evidence="19">
    <location>
        <begin position="42"/>
        <end position="92"/>
    </location>
</feature>
<feature type="non-terminal residue" evidence="21">
    <location>
        <position position="1"/>
    </location>
</feature>
<keyword evidence="13" id="KW-0221">Differentiation</keyword>
<reference evidence="21 22" key="1">
    <citation type="submission" date="2021-06" db="EMBL/GenBank/DDBJ databases">
        <authorList>
            <person name="Palmer J.M."/>
        </authorList>
    </citation>
    <scope>NUCLEOTIDE SEQUENCE [LARGE SCALE GENOMIC DNA]</scope>
    <source>
        <strain evidence="21 22">GA_2019</strain>
        <tissue evidence="21">Muscle</tissue>
    </source>
</reference>
<keyword evidence="16" id="KW-0472">Membrane</keyword>
<organism evidence="21 22">
    <name type="scientific">Goodea atripinnis</name>
    <dbReference type="NCBI Taxonomy" id="208336"/>
    <lineage>
        <taxon>Eukaryota</taxon>
        <taxon>Metazoa</taxon>
        <taxon>Chordata</taxon>
        <taxon>Craniata</taxon>
        <taxon>Vertebrata</taxon>
        <taxon>Euteleostomi</taxon>
        <taxon>Actinopterygii</taxon>
        <taxon>Neopterygii</taxon>
        <taxon>Teleostei</taxon>
        <taxon>Neoteleostei</taxon>
        <taxon>Acanthomorphata</taxon>
        <taxon>Ovalentaria</taxon>
        <taxon>Atherinomorphae</taxon>
        <taxon>Cyprinodontiformes</taxon>
        <taxon>Goodeidae</taxon>
        <taxon>Goodea</taxon>
    </lineage>
</organism>
<dbReference type="EMBL" id="JAHRIO010050124">
    <property type="protein sequence ID" value="MEQ2174045.1"/>
    <property type="molecule type" value="Genomic_DNA"/>
</dbReference>
<keyword evidence="15" id="KW-0175">Coiled coil</keyword>
<keyword evidence="11" id="KW-0734">Signal transduction inhibitor</keyword>
<feature type="domain" description="FAM65 N-terminal" evidence="20">
    <location>
        <begin position="22"/>
        <end position="92"/>
    </location>
</feature>
<evidence type="ECO:0000256" key="9">
    <source>
        <dbReference type="ARBA" id="ARBA00022500"/>
    </source>
</evidence>
<feature type="region of interest" description="Disordered" evidence="19">
    <location>
        <begin position="1"/>
        <end position="25"/>
    </location>
</feature>